<dbReference type="AlphaFoldDB" id="A0A3M8D7B4"/>
<dbReference type="PROSITE" id="PS50850">
    <property type="entry name" value="MFS"/>
    <property type="match status" value="1"/>
</dbReference>
<feature type="transmembrane region" description="Helical" evidence="7">
    <location>
        <begin position="258"/>
        <end position="277"/>
    </location>
</feature>
<keyword evidence="4 7" id="KW-0812">Transmembrane</keyword>
<dbReference type="Gene3D" id="1.20.1250.20">
    <property type="entry name" value="MFS general substrate transporter like domains"/>
    <property type="match status" value="1"/>
</dbReference>
<evidence type="ECO:0000256" key="7">
    <source>
        <dbReference type="SAM" id="Phobius"/>
    </source>
</evidence>
<comment type="subcellular location">
    <subcellularLocation>
        <location evidence="1">Cell membrane</location>
        <topology evidence="1">Multi-pass membrane protein</topology>
    </subcellularLocation>
</comment>
<dbReference type="InterPro" id="IPR001958">
    <property type="entry name" value="Tet-R_TetA/multi-R_MdtG-like"/>
</dbReference>
<feature type="transmembrane region" description="Helical" evidence="7">
    <location>
        <begin position="141"/>
        <end position="163"/>
    </location>
</feature>
<keyword evidence="2" id="KW-0813">Transport</keyword>
<dbReference type="EMBL" id="RHHT01000007">
    <property type="protein sequence ID" value="RNB83511.1"/>
    <property type="molecule type" value="Genomic_DNA"/>
</dbReference>
<dbReference type="Pfam" id="PF07690">
    <property type="entry name" value="MFS_1"/>
    <property type="match status" value="1"/>
</dbReference>
<feature type="transmembrane region" description="Helical" evidence="7">
    <location>
        <begin position="312"/>
        <end position="331"/>
    </location>
</feature>
<reference evidence="9 10" key="1">
    <citation type="submission" date="2018-10" db="EMBL/GenBank/DDBJ databases">
        <title>Phylogenomics of Brevibacillus.</title>
        <authorList>
            <person name="Dunlap C."/>
        </authorList>
    </citation>
    <scope>NUCLEOTIDE SEQUENCE [LARGE SCALE GENOMIC DNA]</scope>
    <source>
        <strain evidence="9 10">JCM 15085</strain>
    </source>
</reference>
<dbReference type="RefSeq" id="WP_122912417.1">
    <property type="nucleotide sequence ID" value="NZ_RHHT01000007.1"/>
</dbReference>
<protein>
    <submittedName>
        <fullName evidence="9">MFS transporter</fullName>
    </submittedName>
</protein>
<feature type="transmembrane region" description="Helical" evidence="7">
    <location>
        <begin position="104"/>
        <end position="129"/>
    </location>
</feature>
<gene>
    <name evidence="9" type="ORF">EDM58_05230</name>
</gene>
<dbReference type="InterPro" id="IPR011701">
    <property type="entry name" value="MFS"/>
</dbReference>
<dbReference type="PANTHER" id="PTHR23517">
    <property type="entry name" value="RESISTANCE PROTEIN MDTM, PUTATIVE-RELATED-RELATED"/>
    <property type="match status" value="1"/>
</dbReference>
<accession>A0A3M8D7B4</accession>
<feature type="transmembrane region" description="Helical" evidence="7">
    <location>
        <begin position="220"/>
        <end position="238"/>
    </location>
</feature>
<dbReference type="InterPro" id="IPR036259">
    <property type="entry name" value="MFS_trans_sf"/>
</dbReference>
<evidence type="ECO:0000256" key="4">
    <source>
        <dbReference type="ARBA" id="ARBA00022692"/>
    </source>
</evidence>
<keyword evidence="5 7" id="KW-1133">Transmembrane helix</keyword>
<feature type="transmembrane region" description="Helical" evidence="7">
    <location>
        <begin position="15"/>
        <end position="33"/>
    </location>
</feature>
<dbReference type="PRINTS" id="PR01035">
    <property type="entry name" value="TCRTETA"/>
</dbReference>
<organism evidence="9 10">
    <name type="scientific">Brevibacillus panacihumi</name>
    <dbReference type="NCBI Taxonomy" id="497735"/>
    <lineage>
        <taxon>Bacteria</taxon>
        <taxon>Bacillati</taxon>
        <taxon>Bacillota</taxon>
        <taxon>Bacilli</taxon>
        <taxon>Bacillales</taxon>
        <taxon>Paenibacillaceae</taxon>
        <taxon>Brevibacillus</taxon>
    </lineage>
</organism>
<dbReference type="SUPFAM" id="SSF103473">
    <property type="entry name" value="MFS general substrate transporter"/>
    <property type="match status" value="1"/>
</dbReference>
<feature type="transmembrane region" description="Helical" evidence="7">
    <location>
        <begin position="343"/>
        <end position="365"/>
    </location>
</feature>
<feature type="transmembrane region" description="Helical" evidence="7">
    <location>
        <begin position="377"/>
        <end position="398"/>
    </location>
</feature>
<evidence type="ECO:0000256" key="3">
    <source>
        <dbReference type="ARBA" id="ARBA00022475"/>
    </source>
</evidence>
<evidence type="ECO:0000256" key="1">
    <source>
        <dbReference type="ARBA" id="ARBA00004651"/>
    </source>
</evidence>
<evidence type="ECO:0000256" key="5">
    <source>
        <dbReference type="ARBA" id="ARBA00022989"/>
    </source>
</evidence>
<feature type="transmembrane region" description="Helical" evidence="7">
    <location>
        <begin position="289"/>
        <end position="306"/>
    </location>
</feature>
<dbReference type="PANTHER" id="PTHR23517:SF10">
    <property type="entry name" value="MAJOR FACILITATOR SUPERFAMILY (MFS) PROFILE DOMAIN-CONTAINING PROTEIN"/>
    <property type="match status" value="1"/>
</dbReference>
<feature type="transmembrane region" description="Helical" evidence="7">
    <location>
        <begin position="53"/>
        <end position="74"/>
    </location>
</feature>
<proteinExistence type="predicted"/>
<comment type="caution">
    <text evidence="9">The sequence shown here is derived from an EMBL/GenBank/DDBJ whole genome shotgun (WGS) entry which is preliminary data.</text>
</comment>
<keyword evidence="6 7" id="KW-0472">Membrane</keyword>
<feature type="transmembrane region" description="Helical" evidence="7">
    <location>
        <begin position="81"/>
        <end position="98"/>
    </location>
</feature>
<sequence>MIPPFSLLQRYPREAMLFLTASFINAAGSAFMWPLTTLYVHTILGRTMTEAGFVLMLQSIAGIFGQFVGGSLFHRLGAKRLIVGALFLQGLFQLSIPLTQSWPVYLGIMMCLGFTYNLSAPAIQAFIGFRWKEQRREIFNIVYVGNNMGMAIGTALAGLIATFSFQLTFFINGVSTLLFGLFFFLIMKHISHKDLVGKDHEQAARRTGAETLQLLLNYRVYLFMALGGGFIFFSTTVWNTGVAPYLTSQGMPLSAYSWLWTVNGIIIFAGQPLISWVKRLMRQNLSAQLVASAVAYGCGFAFMLFLHDSYAAFVTGMVITTFGEMLIAPTIPTFISERTGEMAPFYLGVVGSITAVGRLLGPLALGYVYDQGGVESSLLISTVVSFAAVLLCMLHAYLQRDRQKLMSHSQ</sequence>
<evidence type="ECO:0000256" key="6">
    <source>
        <dbReference type="ARBA" id="ARBA00023136"/>
    </source>
</evidence>
<dbReference type="InterPro" id="IPR020846">
    <property type="entry name" value="MFS_dom"/>
</dbReference>
<dbReference type="Proteomes" id="UP000281915">
    <property type="component" value="Unassembled WGS sequence"/>
</dbReference>
<evidence type="ECO:0000313" key="9">
    <source>
        <dbReference type="EMBL" id="RNB83511.1"/>
    </source>
</evidence>
<evidence type="ECO:0000259" key="8">
    <source>
        <dbReference type="PROSITE" id="PS50850"/>
    </source>
</evidence>
<dbReference type="GO" id="GO:0005886">
    <property type="term" value="C:plasma membrane"/>
    <property type="evidence" value="ECO:0007669"/>
    <property type="project" value="UniProtKB-SubCell"/>
</dbReference>
<feature type="transmembrane region" description="Helical" evidence="7">
    <location>
        <begin position="169"/>
        <end position="187"/>
    </location>
</feature>
<evidence type="ECO:0000256" key="2">
    <source>
        <dbReference type="ARBA" id="ARBA00022448"/>
    </source>
</evidence>
<name>A0A3M8D7B4_9BACL</name>
<keyword evidence="3" id="KW-1003">Cell membrane</keyword>
<feature type="domain" description="Major facilitator superfamily (MFS) profile" evidence="8">
    <location>
        <begin position="14"/>
        <end position="400"/>
    </location>
</feature>
<dbReference type="InterPro" id="IPR050171">
    <property type="entry name" value="MFS_Transporters"/>
</dbReference>
<evidence type="ECO:0000313" key="10">
    <source>
        <dbReference type="Proteomes" id="UP000281915"/>
    </source>
</evidence>
<dbReference type="GO" id="GO:0022857">
    <property type="term" value="F:transmembrane transporter activity"/>
    <property type="evidence" value="ECO:0007669"/>
    <property type="project" value="InterPro"/>
</dbReference>